<reference evidence="6 7" key="1">
    <citation type="submission" date="2020-09" db="EMBL/GenBank/DDBJ databases">
        <title>Isolation and identification of active actinomycetes.</title>
        <authorList>
            <person name="Li X."/>
        </authorList>
    </citation>
    <scope>NUCLEOTIDE SEQUENCE [LARGE SCALE GENOMIC DNA]</scope>
    <source>
        <strain evidence="6 7">NEAU-LLC</strain>
    </source>
</reference>
<dbReference type="InterPro" id="IPR050204">
    <property type="entry name" value="AraC_XylS_family_regulators"/>
</dbReference>
<keyword evidence="4" id="KW-0804">Transcription</keyword>
<keyword evidence="3" id="KW-0238">DNA-binding</keyword>
<dbReference type="SMART" id="SM00342">
    <property type="entry name" value="HTH_ARAC"/>
    <property type="match status" value="1"/>
</dbReference>
<keyword evidence="7" id="KW-1185">Reference proteome</keyword>
<evidence type="ECO:0000256" key="2">
    <source>
        <dbReference type="ARBA" id="ARBA00023015"/>
    </source>
</evidence>
<keyword evidence="1" id="KW-0963">Cytoplasm</keyword>
<dbReference type="InterPro" id="IPR037923">
    <property type="entry name" value="HTH-like"/>
</dbReference>
<dbReference type="PANTHER" id="PTHR46796">
    <property type="entry name" value="HTH-TYPE TRANSCRIPTIONAL ACTIVATOR RHAS-RELATED"/>
    <property type="match status" value="1"/>
</dbReference>
<dbReference type="SUPFAM" id="SSF51215">
    <property type="entry name" value="Regulatory protein AraC"/>
    <property type="match status" value="1"/>
</dbReference>
<keyword evidence="2" id="KW-0805">Transcription regulation</keyword>
<dbReference type="PROSITE" id="PS01124">
    <property type="entry name" value="HTH_ARAC_FAMILY_2"/>
    <property type="match status" value="1"/>
</dbReference>
<dbReference type="InterPro" id="IPR018060">
    <property type="entry name" value="HTH_AraC"/>
</dbReference>
<dbReference type="InterPro" id="IPR003313">
    <property type="entry name" value="AraC-bd"/>
</dbReference>
<organism evidence="6 7">
    <name type="scientific">Microbacterium helvum</name>
    <dbReference type="NCBI Taxonomy" id="2773713"/>
    <lineage>
        <taxon>Bacteria</taxon>
        <taxon>Bacillati</taxon>
        <taxon>Actinomycetota</taxon>
        <taxon>Actinomycetes</taxon>
        <taxon>Micrococcales</taxon>
        <taxon>Microbacteriaceae</taxon>
        <taxon>Microbacterium</taxon>
    </lineage>
</organism>
<gene>
    <name evidence="6" type="ORF">IF188_17840</name>
</gene>
<feature type="domain" description="HTH araC/xylS-type" evidence="5">
    <location>
        <begin position="181"/>
        <end position="279"/>
    </location>
</feature>
<dbReference type="RefSeq" id="WP_191173160.1">
    <property type="nucleotide sequence ID" value="NZ_JACXZS010000014.1"/>
</dbReference>
<dbReference type="PRINTS" id="PR00032">
    <property type="entry name" value="HTHARAC"/>
</dbReference>
<sequence>MDDPAVTASLPEPRETPHPHVVRVVAGEFTGGWDYSTWRTHGTTDWLLIQTIAGSGRIGGAAGDVVTRAGDSILLRPSTRHDYATATDSGGDQWSLAFAHFHPRAEWTPLLDWPQHAGDVGLVHAPGGIRSRVVAGLRAAARSSAGALPRSELFAMNALESALLWLDTQNPLRGRMDERLLRVVEHIGADLAADLSAPALARIATLSPSRLTHLFTETLGMAPQQYVERERLTRAAQLLASTDRAVGEIARDVGWDDPLYFSRRFSKLHGMSPTAYRASRAGR</sequence>
<evidence type="ECO:0000256" key="3">
    <source>
        <dbReference type="ARBA" id="ARBA00023125"/>
    </source>
</evidence>
<comment type="caution">
    <text evidence="6">The sequence shown here is derived from an EMBL/GenBank/DDBJ whole genome shotgun (WGS) entry which is preliminary data.</text>
</comment>
<proteinExistence type="predicted"/>
<evidence type="ECO:0000256" key="1">
    <source>
        <dbReference type="ARBA" id="ARBA00022490"/>
    </source>
</evidence>
<dbReference type="InterPro" id="IPR009057">
    <property type="entry name" value="Homeodomain-like_sf"/>
</dbReference>
<evidence type="ECO:0000259" key="5">
    <source>
        <dbReference type="PROSITE" id="PS01124"/>
    </source>
</evidence>
<dbReference type="SUPFAM" id="SSF46689">
    <property type="entry name" value="Homeodomain-like"/>
    <property type="match status" value="2"/>
</dbReference>
<evidence type="ECO:0000256" key="4">
    <source>
        <dbReference type="ARBA" id="ARBA00023163"/>
    </source>
</evidence>
<evidence type="ECO:0000313" key="7">
    <source>
        <dbReference type="Proteomes" id="UP000598426"/>
    </source>
</evidence>
<dbReference type="PANTHER" id="PTHR46796:SF13">
    <property type="entry name" value="HTH-TYPE TRANSCRIPTIONAL ACTIVATOR RHAS"/>
    <property type="match status" value="1"/>
</dbReference>
<evidence type="ECO:0000313" key="6">
    <source>
        <dbReference type="EMBL" id="MBD3943556.1"/>
    </source>
</evidence>
<protein>
    <submittedName>
        <fullName evidence="6">Helix-turn-helix domain-containing protein</fullName>
    </submittedName>
</protein>
<dbReference type="Gene3D" id="2.60.120.280">
    <property type="entry name" value="Regulatory protein AraC"/>
    <property type="match status" value="1"/>
</dbReference>
<dbReference type="EMBL" id="JACXZS010000014">
    <property type="protein sequence ID" value="MBD3943556.1"/>
    <property type="molecule type" value="Genomic_DNA"/>
</dbReference>
<dbReference type="Pfam" id="PF12833">
    <property type="entry name" value="HTH_18"/>
    <property type="match status" value="1"/>
</dbReference>
<dbReference type="Pfam" id="PF02311">
    <property type="entry name" value="AraC_binding"/>
    <property type="match status" value="1"/>
</dbReference>
<dbReference type="Proteomes" id="UP000598426">
    <property type="component" value="Unassembled WGS sequence"/>
</dbReference>
<accession>A0ABR8NWV3</accession>
<name>A0ABR8NWV3_9MICO</name>
<dbReference type="InterPro" id="IPR020449">
    <property type="entry name" value="Tscrpt_reg_AraC-type_HTH"/>
</dbReference>
<dbReference type="Gene3D" id="1.10.10.60">
    <property type="entry name" value="Homeodomain-like"/>
    <property type="match status" value="2"/>
</dbReference>